<feature type="region of interest" description="Disordered" evidence="1">
    <location>
        <begin position="464"/>
        <end position="495"/>
    </location>
</feature>
<organism evidence="3">
    <name type="scientific">viral metagenome</name>
    <dbReference type="NCBI Taxonomy" id="1070528"/>
    <lineage>
        <taxon>unclassified sequences</taxon>
        <taxon>metagenomes</taxon>
        <taxon>organismal metagenomes</taxon>
    </lineage>
</organism>
<accession>A0A6C0KFF1</accession>
<dbReference type="EMBL" id="MN740848">
    <property type="protein sequence ID" value="QHU15048.1"/>
    <property type="molecule type" value="Genomic_DNA"/>
</dbReference>
<dbReference type="CDD" id="cd00198">
    <property type="entry name" value="vWFA"/>
    <property type="match status" value="1"/>
</dbReference>
<dbReference type="InterPro" id="IPR002035">
    <property type="entry name" value="VWF_A"/>
</dbReference>
<name>A0A6C0KFF1_9ZZZZ</name>
<protein>
    <recommendedName>
        <fullName evidence="2">VWFA domain-containing protein</fullName>
    </recommendedName>
</protein>
<sequence>MSSLVATTPVSFQAFQLLQLAPEGDSNLPSNYGTLDLKAIKQSALSLNNLLLGFSVDRSGSMEIVSKDGKTLLQHAQSVIINIARYLMDVHKENPDTKFAIKVVYFDNNLDEIPLFKINWNSWTDDLDQFVENLTKFHPRGSTNIQKPLEYFKDYGLFNTDGNHYHILLTDGFPNDGYTSATDLQNSLPSCNNMFIGFGPDHAVDLLTSLSNNSNGDYNFVNSAENAGMLYGELLHGILYNVAKDITIKMKGGKLYNYKTKTWDDKLTFKKFSTEHTQTLVFQSKWDSVEPHLFELHYTDYQGQKLSHYFSSNQSSIRYNPTNGECKESSRNKHVERHMYRVKTMEYLHTAKQHNNGENAPRSLIEELEKFKTELDKFIKRNNYEDDLFMKNLQEDITLCIKSLESVFRPAMRAFIQSRLSTHGRQGGFAVDVDDVLNQDDDYNVVGISRMRGLSMPSRAVQNISTPPRMPRQRSAYTTPSQNNVMRQCSQPVSQ</sequence>
<dbReference type="Gene3D" id="3.40.50.410">
    <property type="entry name" value="von Willebrand factor, type A domain"/>
    <property type="match status" value="1"/>
</dbReference>
<dbReference type="PROSITE" id="PS50234">
    <property type="entry name" value="VWFA"/>
    <property type="match status" value="1"/>
</dbReference>
<feature type="compositionally biased region" description="Polar residues" evidence="1">
    <location>
        <begin position="475"/>
        <end position="495"/>
    </location>
</feature>
<evidence type="ECO:0000259" key="2">
    <source>
        <dbReference type="PROSITE" id="PS50234"/>
    </source>
</evidence>
<dbReference type="SUPFAM" id="SSF53300">
    <property type="entry name" value="vWA-like"/>
    <property type="match status" value="1"/>
</dbReference>
<feature type="domain" description="VWFA" evidence="2">
    <location>
        <begin position="51"/>
        <end position="238"/>
    </location>
</feature>
<dbReference type="AlphaFoldDB" id="A0A6C0KFF1"/>
<dbReference type="InterPro" id="IPR036465">
    <property type="entry name" value="vWFA_dom_sf"/>
</dbReference>
<evidence type="ECO:0000313" key="3">
    <source>
        <dbReference type="EMBL" id="QHU15048.1"/>
    </source>
</evidence>
<reference evidence="3" key="1">
    <citation type="journal article" date="2020" name="Nature">
        <title>Giant virus diversity and host interactions through global metagenomics.</title>
        <authorList>
            <person name="Schulz F."/>
            <person name="Roux S."/>
            <person name="Paez-Espino D."/>
            <person name="Jungbluth S."/>
            <person name="Walsh D.A."/>
            <person name="Denef V.J."/>
            <person name="McMahon K.D."/>
            <person name="Konstantinidis K.T."/>
            <person name="Eloe-Fadrosh E.A."/>
            <person name="Kyrpides N.C."/>
            <person name="Woyke T."/>
        </authorList>
    </citation>
    <scope>NUCLEOTIDE SEQUENCE</scope>
    <source>
        <strain evidence="3">GVMAG-S-1102244-55</strain>
    </source>
</reference>
<evidence type="ECO:0000256" key="1">
    <source>
        <dbReference type="SAM" id="MobiDB-lite"/>
    </source>
</evidence>
<dbReference type="Pfam" id="PF00092">
    <property type="entry name" value="VWA"/>
    <property type="match status" value="1"/>
</dbReference>
<proteinExistence type="predicted"/>